<dbReference type="GO" id="GO:0030151">
    <property type="term" value="F:molybdenum ion binding"/>
    <property type="evidence" value="ECO:0007669"/>
    <property type="project" value="InterPro"/>
</dbReference>
<name>A0A317MQG2_9GAMM</name>
<reference evidence="2 3" key="1">
    <citation type="submission" date="2018-05" db="EMBL/GenBank/DDBJ databases">
        <title>Genomic Encyclopedia of Type Strains, Phase IV (KMG-IV): sequencing the most valuable type-strain genomes for metagenomic binning, comparative biology and taxonomic classification.</title>
        <authorList>
            <person name="Goeker M."/>
        </authorList>
    </citation>
    <scope>NUCLEOTIDE SEQUENCE [LARGE SCALE GENOMIC DNA]</scope>
    <source>
        <strain evidence="2 3">DSM 23606</strain>
    </source>
</reference>
<sequence length="215" mass="24118">MERAERAEALFSRLYTVATPAGALRIFARLMAWRAAGGLCAVAPRAELPDVLRRHFPQALDWADELDGPTRAETLPQRADEVIDVVELLREFQSAEDPDASWVAHVVAEACLEEDHLWQDLGLETRGQLGELLETHFASLARRNTQDMKWKRFLYKQLCDREQVPCRAPSCAVCTDFAKCFGPEDGRAPIAWMRPEPDAAAPSVSGHDDSDTERM</sequence>
<evidence type="ECO:0000256" key="1">
    <source>
        <dbReference type="SAM" id="MobiDB-lite"/>
    </source>
</evidence>
<gene>
    <name evidence="2" type="ORF">C7443_11544</name>
</gene>
<evidence type="ECO:0000313" key="2">
    <source>
        <dbReference type="EMBL" id="PWV58616.1"/>
    </source>
</evidence>
<dbReference type="Pfam" id="PF04891">
    <property type="entry name" value="NifQ"/>
    <property type="match status" value="1"/>
</dbReference>
<protein>
    <submittedName>
        <fullName evidence="2">Nitrogen fixation protein NifQ</fullName>
    </submittedName>
</protein>
<feature type="compositionally biased region" description="Basic and acidic residues" evidence="1">
    <location>
        <begin position="206"/>
        <end position="215"/>
    </location>
</feature>
<proteinExistence type="predicted"/>
<dbReference type="Proteomes" id="UP000246569">
    <property type="component" value="Unassembled WGS sequence"/>
</dbReference>
<dbReference type="EMBL" id="QGTJ01000015">
    <property type="protein sequence ID" value="PWV58616.1"/>
    <property type="molecule type" value="Genomic_DNA"/>
</dbReference>
<dbReference type="RefSeq" id="WP_110020420.1">
    <property type="nucleotide sequence ID" value="NZ_QGTJ01000015.1"/>
</dbReference>
<feature type="region of interest" description="Disordered" evidence="1">
    <location>
        <begin position="193"/>
        <end position="215"/>
    </location>
</feature>
<dbReference type="OrthoDB" id="192277at2"/>
<dbReference type="AlphaFoldDB" id="A0A317MQG2"/>
<accession>A0A317MQG2</accession>
<evidence type="ECO:0000313" key="3">
    <source>
        <dbReference type="Proteomes" id="UP000246569"/>
    </source>
</evidence>
<dbReference type="InterPro" id="IPR006975">
    <property type="entry name" value="NifQ"/>
</dbReference>
<comment type="caution">
    <text evidence="2">The sequence shown here is derived from an EMBL/GenBank/DDBJ whole genome shotgun (WGS) entry which is preliminary data.</text>
</comment>
<dbReference type="GO" id="GO:0009399">
    <property type="term" value="P:nitrogen fixation"/>
    <property type="evidence" value="ECO:0007669"/>
    <property type="project" value="InterPro"/>
</dbReference>
<keyword evidence="3" id="KW-1185">Reference proteome</keyword>
<organism evidence="2 3">
    <name type="scientific">Plasticicumulans acidivorans</name>
    <dbReference type="NCBI Taxonomy" id="886464"/>
    <lineage>
        <taxon>Bacteria</taxon>
        <taxon>Pseudomonadati</taxon>
        <taxon>Pseudomonadota</taxon>
        <taxon>Gammaproteobacteria</taxon>
        <taxon>Candidatus Competibacteraceae</taxon>
        <taxon>Plasticicumulans</taxon>
    </lineage>
</organism>